<name>A0A075FLV8_9ARCH</name>
<dbReference type="InterPro" id="IPR001130">
    <property type="entry name" value="TatD-like"/>
</dbReference>
<dbReference type="Gene3D" id="3.20.20.140">
    <property type="entry name" value="Metal-dependent hydrolases"/>
    <property type="match status" value="1"/>
</dbReference>
<proteinExistence type="predicted"/>
<organism evidence="1">
    <name type="scientific">uncultured marine thaumarchaeote AD1000_06_A03</name>
    <dbReference type="NCBI Taxonomy" id="1455884"/>
    <lineage>
        <taxon>Archaea</taxon>
        <taxon>Nitrososphaerota</taxon>
        <taxon>environmental samples</taxon>
    </lineage>
</organism>
<dbReference type="EMBL" id="KF900317">
    <property type="protein sequence ID" value="AIE90727.1"/>
    <property type="molecule type" value="Genomic_DNA"/>
</dbReference>
<dbReference type="AlphaFoldDB" id="A0A075FLV8"/>
<dbReference type="GO" id="GO:0016788">
    <property type="term" value="F:hydrolase activity, acting on ester bonds"/>
    <property type="evidence" value="ECO:0007669"/>
    <property type="project" value="InterPro"/>
</dbReference>
<accession>A0A075FLV8</accession>
<protein>
    <submittedName>
        <fullName evidence="1">TatD-related deoxyribonuclease (TatD)</fullName>
    </submittedName>
</protein>
<dbReference type="InterPro" id="IPR032466">
    <property type="entry name" value="Metal_Hydrolase"/>
</dbReference>
<gene>
    <name evidence="1" type="primary">tatD</name>
</gene>
<evidence type="ECO:0000313" key="1">
    <source>
        <dbReference type="EMBL" id="AIE90727.1"/>
    </source>
</evidence>
<dbReference type="PANTHER" id="PTHR46124:SF2">
    <property type="entry name" value="D-AMINOACYL-TRNA DEACYLASE"/>
    <property type="match status" value="1"/>
</dbReference>
<dbReference type="SUPFAM" id="SSF51556">
    <property type="entry name" value="Metallo-dependent hydrolases"/>
    <property type="match status" value="1"/>
</dbReference>
<dbReference type="PANTHER" id="PTHR46124">
    <property type="entry name" value="D-AMINOACYL-TRNA DEACYLASE"/>
    <property type="match status" value="1"/>
</dbReference>
<reference evidence="1" key="1">
    <citation type="journal article" date="2014" name="Genome Biol. Evol.">
        <title>Pangenome evidence for extensive interdomain horizontal transfer affecting lineage core and shell genes in uncultured planktonic thaumarchaeota and euryarchaeota.</title>
        <authorList>
            <person name="Deschamps P."/>
            <person name="Zivanovic Y."/>
            <person name="Moreira D."/>
            <person name="Rodriguez-Valera F."/>
            <person name="Lopez-Garcia P."/>
        </authorList>
    </citation>
    <scope>NUCLEOTIDE SEQUENCE</scope>
</reference>
<sequence>MNIDDFDLFDTHIHLSATEFNSSRLDILNYLKISKTLAFNVSETLYDSKITMELSNSNDNLLSFVGIHPKYSQSNLEEFDVFFKDNLDFIDGIGEIGLDKTYIERGIDFDNQIITFKHMLQLAEKSKLPVSIHSRDATQEVLDILDSYNLPCIMLHWFSGNEDQLKKY</sequence>
<dbReference type="Pfam" id="PF01026">
    <property type="entry name" value="TatD_DNase"/>
    <property type="match status" value="1"/>
</dbReference>